<feature type="compositionally biased region" description="Acidic residues" evidence="3">
    <location>
        <begin position="567"/>
        <end position="582"/>
    </location>
</feature>
<proteinExistence type="predicted"/>
<dbReference type="Gene3D" id="2.130.10.10">
    <property type="entry name" value="YVTN repeat-like/Quinoprotein amine dehydrogenase"/>
    <property type="match status" value="1"/>
</dbReference>
<dbReference type="PANTHER" id="PTHR44267">
    <property type="entry name" value="WD REPEAT-CONTAINING PROTEIN 43"/>
    <property type="match status" value="1"/>
</dbReference>
<dbReference type="OrthoDB" id="30195at2759"/>
<dbReference type="GO" id="GO:0005730">
    <property type="term" value="C:nucleolus"/>
    <property type="evidence" value="ECO:0007669"/>
    <property type="project" value="TreeGrafter"/>
</dbReference>
<dbReference type="InterPro" id="IPR036322">
    <property type="entry name" value="WD40_repeat_dom_sf"/>
</dbReference>
<dbReference type="EMBL" id="CCKQ01011878">
    <property type="protein sequence ID" value="CDW83470.1"/>
    <property type="molecule type" value="Genomic_DNA"/>
</dbReference>
<dbReference type="GO" id="GO:0000462">
    <property type="term" value="P:maturation of SSU-rRNA from tricistronic rRNA transcript (SSU-rRNA, 5.8S rRNA, LSU-rRNA)"/>
    <property type="evidence" value="ECO:0007669"/>
    <property type="project" value="TreeGrafter"/>
</dbReference>
<evidence type="ECO:0000256" key="1">
    <source>
        <dbReference type="ARBA" id="ARBA00004123"/>
    </source>
</evidence>
<protein>
    <submittedName>
        <fullName evidence="4">Wd repeat-containing protein 43-like</fullName>
    </submittedName>
</protein>
<comment type="subcellular location">
    <subcellularLocation>
        <location evidence="1">Nucleus</location>
    </subcellularLocation>
</comment>
<dbReference type="Proteomes" id="UP000039865">
    <property type="component" value="Unassembled WGS sequence"/>
</dbReference>
<dbReference type="InParanoid" id="A0A078AM61"/>
<feature type="compositionally biased region" description="Polar residues" evidence="3">
    <location>
        <begin position="499"/>
        <end position="512"/>
    </location>
</feature>
<reference evidence="4 5" key="1">
    <citation type="submission" date="2014-06" db="EMBL/GenBank/DDBJ databases">
        <authorList>
            <person name="Swart Estienne"/>
        </authorList>
    </citation>
    <scope>NUCLEOTIDE SEQUENCE [LARGE SCALE GENOMIC DNA]</scope>
    <source>
        <strain evidence="4 5">130c</strain>
    </source>
</reference>
<feature type="compositionally biased region" description="Acidic residues" evidence="3">
    <location>
        <begin position="626"/>
        <end position="647"/>
    </location>
</feature>
<feature type="compositionally biased region" description="Low complexity" evidence="3">
    <location>
        <begin position="652"/>
        <end position="664"/>
    </location>
</feature>
<evidence type="ECO:0000256" key="2">
    <source>
        <dbReference type="ARBA" id="ARBA00023242"/>
    </source>
</evidence>
<sequence>MSYMQDILLANFFQLWDIKGSAKCLKNLKPNRKNDPNTPSKQGKNLLKYTTLAFGTQKQSLVDTIISSQQKKKTNQCPQLIDISFDDNYTIESFQHSIVLRNLKTKQVIAKYEGHQYKIRNLCFAQNSQSYVFLSSANSECLVWNPKEALKSNNSQQINEVSQPDKILDLGSSDMIQSVSSTEVDDHVYMVAVSTENYTNIYYTKSAGNQSAKKASASKSIVKKRETQIKLSNSNHQIISQIIGSQTHINIIYGSVFAIKKSLLSLTNDQGKIEREITLGKSNEEEKKNQLSKKKLNQEEGYNVLGIEDEGNAKINGLFKNRKQSNQLNLSLLPDNDLDNLESKMTSVSSKKQSKPVSGSLSVILSQALTADDTETLDWIMSQRDQQMITQTLINLKEHRHISALFKQIVIKFQQEGGSQGNTDNATQTQLSAVMWLKTLLALHWPQLIKRADKEDLKNLGAIQSYIQKKTKYMDKILILKGKLEMLQNTIEIRKQINQANPQKDSKSTNNKALLVYKDADDEEDEIMKEDSQKEDDFENDDDESEDEEIQEIDIKTKKRVKRDNIDIEDDEDLGDDLDDSVEESKQDNDEDDQIGEDEDEEIDSEIYGGEDDDDDEDNYDKLAESSDDAEGGDIEMQDDEDEESDEPPVKKPSTTKKSGSTRK</sequence>
<dbReference type="SUPFAM" id="SSF50978">
    <property type="entry name" value="WD40 repeat-like"/>
    <property type="match status" value="1"/>
</dbReference>
<feature type="region of interest" description="Disordered" evidence="3">
    <location>
        <begin position="499"/>
        <end position="664"/>
    </location>
</feature>
<organism evidence="4 5">
    <name type="scientific">Stylonychia lemnae</name>
    <name type="common">Ciliate</name>
    <dbReference type="NCBI Taxonomy" id="5949"/>
    <lineage>
        <taxon>Eukaryota</taxon>
        <taxon>Sar</taxon>
        <taxon>Alveolata</taxon>
        <taxon>Ciliophora</taxon>
        <taxon>Intramacronucleata</taxon>
        <taxon>Spirotrichea</taxon>
        <taxon>Stichotrichia</taxon>
        <taxon>Sporadotrichida</taxon>
        <taxon>Oxytrichidae</taxon>
        <taxon>Stylonychinae</taxon>
        <taxon>Stylonychia</taxon>
    </lineage>
</organism>
<evidence type="ECO:0000313" key="5">
    <source>
        <dbReference type="Proteomes" id="UP000039865"/>
    </source>
</evidence>
<feature type="compositionally biased region" description="Acidic residues" evidence="3">
    <location>
        <begin position="520"/>
        <end position="552"/>
    </location>
</feature>
<feature type="compositionally biased region" description="Acidic residues" evidence="3">
    <location>
        <begin position="589"/>
        <end position="619"/>
    </location>
</feature>
<keyword evidence="5" id="KW-1185">Reference proteome</keyword>
<name>A0A078AM61_STYLE</name>
<gene>
    <name evidence="4" type="primary">Contig10052.g10742</name>
    <name evidence="4" type="ORF">STYLEM_12517</name>
</gene>
<dbReference type="AlphaFoldDB" id="A0A078AM61"/>
<dbReference type="InterPro" id="IPR052414">
    <property type="entry name" value="U3_snoRNA-assoc_WDR"/>
</dbReference>
<accession>A0A078AM61</accession>
<evidence type="ECO:0000256" key="3">
    <source>
        <dbReference type="SAM" id="MobiDB-lite"/>
    </source>
</evidence>
<evidence type="ECO:0000313" key="4">
    <source>
        <dbReference type="EMBL" id="CDW83470.1"/>
    </source>
</evidence>
<keyword evidence="2" id="KW-0539">Nucleus</keyword>
<dbReference type="InterPro" id="IPR015943">
    <property type="entry name" value="WD40/YVTN_repeat-like_dom_sf"/>
</dbReference>
<dbReference type="PANTHER" id="PTHR44267:SF1">
    <property type="entry name" value="WD REPEAT-CONTAINING PROTEIN 43"/>
    <property type="match status" value="1"/>
</dbReference>